<dbReference type="PROSITE" id="PS00523">
    <property type="entry name" value="SULFATASE_1"/>
    <property type="match status" value="1"/>
</dbReference>
<dbReference type="SUPFAM" id="SSF49785">
    <property type="entry name" value="Galactose-binding domain-like"/>
    <property type="match status" value="1"/>
</dbReference>
<dbReference type="InterPro" id="IPR050738">
    <property type="entry name" value="Sulfatase"/>
</dbReference>
<dbReference type="EMBL" id="CAAHFH010000003">
    <property type="protein sequence ID" value="VGO23148.1"/>
    <property type="molecule type" value="Genomic_DNA"/>
</dbReference>
<evidence type="ECO:0000256" key="1">
    <source>
        <dbReference type="ARBA" id="ARBA00008779"/>
    </source>
</evidence>
<dbReference type="SUPFAM" id="SSF53649">
    <property type="entry name" value="Alkaline phosphatase-like"/>
    <property type="match status" value="1"/>
</dbReference>
<feature type="signal peptide" evidence="6">
    <location>
        <begin position="1"/>
        <end position="18"/>
    </location>
</feature>
<evidence type="ECO:0000256" key="2">
    <source>
        <dbReference type="ARBA" id="ARBA00022723"/>
    </source>
</evidence>
<dbReference type="AlphaFoldDB" id="A0A6C2USB4"/>
<evidence type="ECO:0000256" key="4">
    <source>
        <dbReference type="ARBA" id="ARBA00022801"/>
    </source>
</evidence>
<feature type="chain" id="PRO_5028845627" evidence="6">
    <location>
        <begin position="19"/>
        <end position="917"/>
    </location>
</feature>
<feature type="domain" description="CBM6" evidence="7">
    <location>
        <begin position="433"/>
        <end position="572"/>
    </location>
</feature>
<dbReference type="InterPro" id="IPR006584">
    <property type="entry name" value="Cellulose-bd_IV"/>
</dbReference>
<evidence type="ECO:0000256" key="5">
    <source>
        <dbReference type="ARBA" id="ARBA00022837"/>
    </source>
</evidence>
<proteinExistence type="inferred from homology"/>
<keyword evidence="4" id="KW-0378">Hydrolase</keyword>
<dbReference type="Proteomes" id="UP000346198">
    <property type="component" value="Unassembled WGS sequence"/>
</dbReference>
<dbReference type="InterPro" id="IPR000917">
    <property type="entry name" value="Sulfatase_N"/>
</dbReference>
<dbReference type="PANTHER" id="PTHR42693:SF53">
    <property type="entry name" value="ENDO-4-O-SULFATASE"/>
    <property type="match status" value="1"/>
</dbReference>
<dbReference type="GO" id="GO:0004065">
    <property type="term" value="F:arylsulfatase activity"/>
    <property type="evidence" value="ECO:0007669"/>
    <property type="project" value="TreeGrafter"/>
</dbReference>
<evidence type="ECO:0000259" key="7">
    <source>
        <dbReference type="PROSITE" id="PS51175"/>
    </source>
</evidence>
<keyword evidence="2" id="KW-0479">Metal-binding</keyword>
<dbReference type="InterPro" id="IPR024607">
    <property type="entry name" value="Sulfatase_CS"/>
</dbReference>
<evidence type="ECO:0000313" key="9">
    <source>
        <dbReference type="Proteomes" id="UP000346198"/>
    </source>
</evidence>
<keyword evidence="9" id="KW-1185">Reference proteome</keyword>
<dbReference type="CDD" id="cd16151">
    <property type="entry name" value="sulfatase_like"/>
    <property type="match status" value="1"/>
</dbReference>
<accession>A0A6C2USB4</accession>
<sequence length="917" mass="99701">MKLWLFLMGIGLAIQCAAQPNVIVIMADDFGFECVETYGGESYSTPRMNQMAVDGVKFNHAHAQPICTPSRVQIMTGKYNVRNYTKFATLDQSQDTFGHPFRNAGYSTCVVGKWQLGGTGQTIEDFGFDEHCLWSILSTAERYVSPDIVTNGVKQNYPGQYGPDIQHAYAKDFILRNTNTPFYLYYPITLTHSPFQPTPDSADWDPNRDPYFSDPVYFGDMVAYLDKLLGDLLDFLETTGLAENTLVIFTGDNGTDRLIYSVQNGVTVQGGKGLTTDAGTHVPMLISWPGTVQSNLVVNDIVDFADIYTTLIDAADVPVDPAVAAEKDGVSFLPLMNGQAGMPRDHSYCWYMRRTDMTEIHEFVQDQTYKLYATGDFHNKTLDLLEQSPLSPTSLTSEETTLKTYFDTLLLQYGALRPDGIPYNNSVPYSVPGTIEAERYDFGLDGITYHDTTADSNVGGTTRTDDVDIHTINNATVVDEIATGEWLEYSVDVDEAGTYAFAVRYAAESVDGRLHFEIGGESVSGTLDLPATGSVSNYATAVLDEVQLPGGECKLTVVFDQPGMNIDLFTATYVGEPVAPPVAPVTVWSEDFETTPPNVEQTANFILGGSTPTPDFDTNVWAVTGNPTLAGFDENPGAATTLASYDAGVPRLRAVGIVLGAETFTAGNGTYRLVYDVALSGIADLSNDYGQILIYSGAGYNNTDSAYTMDVTRLAPQVISFEGSGSASASLLADSGKIGATAVKAELEFEYTGGDVSLTFASSGATLALWDNLSVFMPGSGALQFSGWVTQFPTLGSQTNSIDNPDGDTLNNLYEFALGGIPTNGAHIGHVPVFQTLEEGGTNWFEYVYARRKNPAEHGLHYYLVKNTNLVSSIWSVASNEVVAAELDEDFEVVSNRFPTNEEDAQFIHLKIEEISL</sequence>
<comment type="similarity">
    <text evidence="1">Belongs to the sulfatase family.</text>
</comment>
<gene>
    <name evidence="8" type="primary">atsA_254</name>
    <name evidence="8" type="ORF">SCARR_05253</name>
</gene>
<dbReference type="PANTHER" id="PTHR42693">
    <property type="entry name" value="ARYLSULFATASE FAMILY MEMBER"/>
    <property type="match status" value="1"/>
</dbReference>
<keyword evidence="5" id="KW-0106">Calcium</keyword>
<dbReference type="GO" id="GO:0030246">
    <property type="term" value="F:carbohydrate binding"/>
    <property type="evidence" value="ECO:0007669"/>
    <property type="project" value="InterPro"/>
</dbReference>
<dbReference type="InterPro" id="IPR005084">
    <property type="entry name" value="CBM6"/>
</dbReference>
<keyword evidence="3 6" id="KW-0732">Signal</keyword>
<dbReference type="SMART" id="SM00606">
    <property type="entry name" value="CBD_IV"/>
    <property type="match status" value="1"/>
</dbReference>
<evidence type="ECO:0000256" key="6">
    <source>
        <dbReference type="SAM" id="SignalP"/>
    </source>
</evidence>
<evidence type="ECO:0000256" key="3">
    <source>
        <dbReference type="ARBA" id="ARBA00022729"/>
    </source>
</evidence>
<name>A0A6C2USB4_9BACT</name>
<dbReference type="PROSITE" id="PS51175">
    <property type="entry name" value="CBM6"/>
    <property type="match status" value="1"/>
</dbReference>
<organism evidence="8 9">
    <name type="scientific">Pontiella sulfatireligans</name>
    <dbReference type="NCBI Taxonomy" id="2750658"/>
    <lineage>
        <taxon>Bacteria</taxon>
        <taxon>Pseudomonadati</taxon>
        <taxon>Kiritimatiellota</taxon>
        <taxon>Kiritimatiellia</taxon>
        <taxon>Kiritimatiellales</taxon>
        <taxon>Pontiellaceae</taxon>
        <taxon>Pontiella</taxon>
    </lineage>
</organism>
<dbReference type="Pfam" id="PF03422">
    <property type="entry name" value="CBM_6"/>
    <property type="match status" value="1"/>
</dbReference>
<dbReference type="GO" id="GO:0046872">
    <property type="term" value="F:metal ion binding"/>
    <property type="evidence" value="ECO:0007669"/>
    <property type="project" value="UniProtKB-KW"/>
</dbReference>
<dbReference type="InterPro" id="IPR008979">
    <property type="entry name" value="Galactose-bd-like_sf"/>
</dbReference>
<reference evidence="8 9" key="1">
    <citation type="submission" date="2019-04" db="EMBL/GenBank/DDBJ databases">
        <authorList>
            <person name="Van Vliet M D."/>
        </authorList>
    </citation>
    <scope>NUCLEOTIDE SEQUENCE [LARGE SCALE GENOMIC DNA]</scope>
    <source>
        <strain evidence="8 9">F21</strain>
    </source>
</reference>
<dbReference type="Pfam" id="PF00884">
    <property type="entry name" value="Sulfatase"/>
    <property type="match status" value="1"/>
</dbReference>
<dbReference type="InterPro" id="IPR017850">
    <property type="entry name" value="Alkaline_phosphatase_core_sf"/>
</dbReference>
<dbReference type="Gene3D" id="2.60.120.260">
    <property type="entry name" value="Galactose-binding domain-like"/>
    <property type="match status" value="1"/>
</dbReference>
<dbReference type="CDD" id="cd04080">
    <property type="entry name" value="CBM6_cellulase-like"/>
    <property type="match status" value="1"/>
</dbReference>
<dbReference type="Gene3D" id="3.40.720.10">
    <property type="entry name" value="Alkaline Phosphatase, subunit A"/>
    <property type="match status" value="1"/>
</dbReference>
<evidence type="ECO:0000313" key="8">
    <source>
        <dbReference type="EMBL" id="VGO23148.1"/>
    </source>
</evidence>
<protein>
    <submittedName>
        <fullName evidence="8">Arylsulfatase</fullName>
    </submittedName>
</protein>